<gene>
    <name evidence="2" type="ORF">Pla144_27500</name>
</gene>
<feature type="region of interest" description="Disordered" evidence="1">
    <location>
        <begin position="1"/>
        <end position="22"/>
    </location>
</feature>
<sequence length="168" mass="18862">MEFVSTQSIRRRSKQPEKQSNVPVGSLVLPSMLHCLMLTWSDERAGLLRNAAESESWRSTVNRDVQEYLRNLFRLRVPLTLIDLPCLKSNSYVGIQQAASHASELGSSQVIICGNDNHREEEIWARGLGVWAYLPGDRGPAGLEFVFGDARQALAKSAMTYVELEAYH</sequence>
<accession>A0A5C6CL00</accession>
<evidence type="ECO:0000313" key="2">
    <source>
        <dbReference type="EMBL" id="TWU25543.1"/>
    </source>
</evidence>
<organism evidence="2 3">
    <name type="scientific">Bythopirellula polymerisocia</name>
    <dbReference type="NCBI Taxonomy" id="2528003"/>
    <lineage>
        <taxon>Bacteria</taxon>
        <taxon>Pseudomonadati</taxon>
        <taxon>Planctomycetota</taxon>
        <taxon>Planctomycetia</taxon>
        <taxon>Pirellulales</taxon>
        <taxon>Lacipirellulaceae</taxon>
        <taxon>Bythopirellula</taxon>
    </lineage>
</organism>
<protein>
    <recommendedName>
        <fullName evidence="4">Response regulatory domain-containing protein</fullName>
    </recommendedName>
</protein>
<evidence type="ECO:0000256" key="1">
    <source>
        <dbReference type="SAM" id="MobiDB-lite"/>
    </source>
</evidence>
<dbReference type="AlphaFoldDB" id="A0A5C6CL00"/>
<evidence type="ECO:0008006" key="4">
    <source>
        <dbReference type="Google" id="ProtNLM"/>
    </source>
</evidence>
<reference evidence="2 3" key="1">
    <citation type="submission" date="2019-02" db="EMBL/GenBank/DDBJ databases">
        <title>Deep-cultivation of Planctomycetes and their phenomic and genomic characterization uncovers novel biology.</title>
        <authorList>
            <person name="Wiegand S."/>
            <person name="Jogler M."/>
            <person name="Boedeker C."/>
            <person name="Pinto D."/>
            <person name="Vollmers J."/>
            <person name="Rivas-Marin E."/>
            <person name="Kohn T."/>
            <person name="Peeters S.H."/>
            <person name="Heuer A."/>
            <person name="Rast P."/>
            <person name="Oberbeckmann S."/>
            <person name="Bunk B."/>
            <person name="Jeske O."/>
            <person name="Meyerdierks A."/>
            <person name="Storesund J.E."/>
            <person name="Kallscheuer N."/>
            <person name="Luecker S."/>
            <person name="Lage O.M."/>
            <person name="Pohl T."/>
            <person name="Merkel B.J."/>
            <person name="Hornburger P."/>
            <person name="Mueller R.-W."/>
            <person name="Bruemmer F."/>
            <person name="Labrenz M."/>
            <person name="Spormann A.M."/>
            <person name="Op Den Camp H."/>
            <person name="Overmann J."/>
            <person name="Amann R."/>
            <person name="Jetten M.S.M."/>
            <person name="Mascher T."/>
            <person name="Medema M.H."/>
            <person name="Devos D.P."/>
            <person name="Kaster A.-K."/>
            <person name="Ovreas L."/>
            <person name="Rohde M."/>
            <person name="Galperin M.Y."/>
            <person name="Jogler C."/>
        </authorList>
    </citation>
    <scope>NUCLEOTIDE SEQUENCE [LARGE SCALE GENOMIC DNA]</scope>
    <source>
        <strain evidence="2 3">Pla144</strain>
    </source>
</reference>
<dbReference type="Proteomes" id="UP000318437">
    <property type="component" value="Unassembled WGS sequence"/>
</dbReference>
<name>A0A5C6CL00_9BACT</name>
<evidence type="ECO:0000313" key="3">
    <source>
        <dbReference type="Proteomes" id="UP000318437"/>
    </source>
</evidence>
<comment type="caution">
    <text evidence="2">The sequence shown here is derived from an EMBL/GenBank/DDBJ whole genome shotgun (WGS) entry which is preliminary data.</text>
</comment>
<keyword evidence="3" id="KW-1185">Reference proteome</keyword>
<proteinExistence type="predicted"/>
<dbReference type="EMBL" id="SJPS01000004">
    <property type="protein sequence ID" value="TWU25543.1"/>
    <property type="molecule type" value="Genomic_DNA"/>
</dbReference>